<dbReference type="InterPro" id="IPR001878">
    <property type="entry name" value="Znf_CCHC"/>
</dbReference>
<dbReference type="FunFam" id="3.30.70.270:FF:000020">
    <property type="entry name" value="Transposon Tf2-6 polyprotein-like Protein"/>
    <property type="match status" value="1"/>
</dbReference>
<dbReference type="GO" id="GO:0003676">
    <property type="term" value="F:nucleic acid binding"/>
    <property type="evidence" value="ECO:0007669"/>
    <property type="project" value="InterPro"/>
</dbReference>
<keyword evidence="10" id="KW-1185">Reference proteome</keyword>
<dbReference type="GO" id="GO:0008270">
    <property type="term" value="F:zinc ion binding"/>
    <property type="evidence" value="ECO:0007669"/>
    <property type="project" value="UniProtKB-KW"/>
</dbReference>
<dbReference type="SMART" id="SM00343">
    <property type="entry name" value="ZnF_C2HC"/>
    <property type="match status" value="1"/>
</dbReference>
<reference evidence="9" key="1">
    <citation type="submission" date="2021-01" db="EMBL/GenBank/DDBJ databases">
        <title>Metabolic potential, ecology and presence of endohyphal bacteria is reflected in genomic diversity of Mucoromycotina.</title>
        <authorList>
            <person name="Muszewska A."/>
            <person name="Okrasinska A."/>
            <person name="Steczkiewicz K."/>
            <person name="Drgas O."/>
            <person name="Orlowska M."/>
            <person name="Perlinska-Lenart U."/>
            <person name="Aleksandrzak-Piekarczyk T."/>
            <person name="Szatraj K."/>
            <person name="Zielenkiewicz U."/>
            <person name="Pilsyk S."/>
            <person name="Malc E."/>
            <person name="Mieczkowski P."/>
            <person name="Kruszewska J.S."/>
            <person name="Biernat P."/>
            <person name="Pawlowska J."/>
        </authorList>
    </citation>
    <scope>NUCLEOTIDE SEQUENCE</scope>
    <source>
        <strain evidence="9">WA0000018081</strain>
    </source>
</reference>
<dbReference type="Pfam" id="PF00078">
    <property type="entry name" value="RVT_1"/>
    <property type="match status" value="1"/>
</dbReference>
<feature type="compositionally biased region" description="Low complexity" evidence="6">
    <location>
        <begin position="363"/>
        <end position="372"/>
    </location>
</feature>
<dbReference type="Pfam" id="PF03732">
    <property type="entry name" value="Retrotrans_gag"/>
    <property type="match status" value="1"/>
</dbReference>
<keyword evidence="5" id="KW-0862">Zinc</keyword>
<evidence type="ECO:0000259" key="7">
    <source>
        <dbReference type="PROSITE" id="PS50158"/>
    </source>
</evidence>
<dbReference type="Gene3D" id="2.40.70.10">
    <property type="entry name" value="Acid Proteases"/>
    <property type="match status" value="1"/>
</dbReference>
<proteinExistence type="predicted"/>
<dbReference type="CDD" id="cd00303">
    <property type="entry name" value="retropepsin_like"/>
    <property type="match status" value="1"/>
</dbReference>
<evidence type="ECO:0008006" key="11">
    <source>
        <dbReference type="Google" id="ProtNLM"/>
    </source>
</evidence>
<keyword evidence="4" id="KW-0255">Endonuclease</keyword>
<evidence type="ECO:0000256" key="2">
    <source>
        <dbReference type="ARBA" id="ARBA00022695"/>
    </source>
</evidence>
<dbReference type="GO" id="GO:0004519">
    <property type="term" value="F:endonuclease activity"/>
    <property type="evidence" value="ECO:0007669"/>
    <property type="project" value="UniProtKB-KW"/>
</dbReference>
<feature type="domain" description="CCHC-type" evidence="7">
    <location>
        <begin position="274"/>
        <end position="289"/>
    </location>
</feature>
<dbReference type="Proteomes" id="UP000613177">
    <property type="component" value="Unassembled WGS sequence"/>
</dbReference>
<dbReference type="Gene3D" id="3.10.10.10">
    <property type="entry name" value="HIV Type 1 Reverse Transcriptase, subunit A, domain 1"/>
    <property type="match status" value="1"/>
</dbReference>
<evidence type="ECO:0000256" key="5">
    <source>
        <dbReference type="PROSITE-ProRule" id="PRU00047"/>
    </source>
</evidence>
<dbReference type="Pfam" id="PF13975">
    <property type="entry name" value="gag-asp_proteas"/>
    <property type="match status" value="1"/>
</dbReference>
<keyword evidence="2" id="KW-0548">Nucleotidyltransferase</keyword>
<dbReference type="Gene3D" id="3.30.70.270">
    <property type="match status" value="2"/>
</dbReference>
<dbReference type="InterPro" id="IPR021109">
    <property type="entry name" value="Peptidase_aspartic_dom_sf"/>
</dbReference>
<feature type="compositionally biased region" description="Polar residues" evidence="6">
    <location>
        <begin position="380"/>
        <end position="390"/>
    </location>
</feature>
<evidence type="ECO:0000256" key="1">
    <source>
        <dbReference type="ARBA" id="ARBA00022679"/>
    </source>
</evidence>
<feature type="region of interest" description="Disordered" evidence="6">
    <location>
        <begin position="567"/>
        <end position="611"/>
    </location>
</feature>
<evidence type="ECO:0000313" key="10">
    <source>
        <dbReference type="Proteomes" id="UP000613177"/>
    </source>
</evidence>
<protein>
    <recommendedName>
        <fullName evidence="11">Reverse transcriptase</fullName>
    </recommendedName>
</protein>
<dbReference type="GO" id="GO:0016779">
    <property type="term" value="F:nucleotidyltransferase activity"/>
    <property type="evidence" value="ECO:0007669"/>
    <property type="project" value="UniProtKB-KW"/>
</dbReference>
<dbReference type="SUPFAM" id="SSF57756">
    <property type="entry name" value="Retrovirus zinc finger-like domains"/>
    <property type="match status" value="1"/>
</dbReference>
<dbReference type="PROSITE" id="PS50878">
    <property type="entry name" value="RT_POL"/>
    <property type="match status" value="1"/>
</dbReference>
<dbReference type="PROSITE" id="PS50158">
    <property type="entry name" value="ZF_CCHC"/>
    <property type="match status" value="1"/>
</dbReference>
<name>A0A8H7VMS8_9FUNG</name>
<gene>
    <name evidence="9" type="ORF">INT48_007457</name>
</gene>
<dbReference type="InterPro" id="IPR043502">
    <property type="entry name" value="DNA/RNA_pol_sf"/>
</dbReference>
<dbReference type="PANTHER" id="PTHR37984:SF5">
    <property type="entry name" value="PROTEIN NYNRIN-LIKE"/>
    <property type="match status" value="1"/>
</dbReference>
<dbReference type="InterPro" id="IPR043128">
    <property type="entry name" value="Rev_trsase/Diguanyl_cyclase"/>
</dbReference>
<sequence length="1153" mass="130890">GKNKQLLNKRRSAATEEDIENFRRLSITTEENYSTSTENLSSTTNYISNTMTDNTGAGNPMDYMKLIGKLPLYYGMKNADVASEWLTNIKMYIAFFPANYNQFLFITAVSSIFKDRATTWWYNNGKDIKTWDKFESEFTDKFIKTNEDEAWNKLRNIKQDDGVDMDHFIRNMDKLFVNAGEFKTYGEVTEEAVNLENILFKYSINNTNTTNTDKRVSFNLADNSNRSQDSIGGTKFNGVTEDKASQKFYANNSNSNNNRQPYNRPPFTERRLVCWNCNKEGHPSRMCPEAPQSQQLVKEDTDVQQPTNEPSKYTIGKDNMKSDKPRVVSIVQVSPATKDENRHYDKNIDVYAVKRKTAGSTDTNNSKNPTPNKKGKNIAEGSNNNRTSYPVNTMDQQYTYSQPAGQSFFQGQQSQQTNQGTSFALQPPQHNMFQPQEAVIQQTMPQATQPMQVDVPPVVKKFKKKRQTKKRDPDEIPIEKTWDKLRRTQITMSVAEYLAMNKKTSRDVKEGLLYIHRRKPSVRKIAQPRASVTNNNPVVINALRSGGLLDEQAYANSVNTFNTSLGNFSNSDSSEEDNGNSGSSTSYTSNSESSDSEYDDDIEDEEDDDSVQVSYPYSRAKMKSAQPVRVFISINDQLVEAVLDSGAAVSVCSIKLARRLGLEIDRDEKIQLTGFGNKNVYCNIAPNVEVRIGGRKRIEHFCVDKTDTKRELCLLGRSWIKTHNINLIKNGRVLMVPINNGKRYIEVNCIEDGDDAGNGNEVPIYQVQMMRMDDEDITGVDINNAIVDLATYQEDIVSDSSFIQDSAGRKLSGNEGEDDIPSYLKKVIEENKLCFVENNGLGRVSTVKHEIITLDDIPIKSKPYRTTVDEDEALKEQLKDLLELDIISPSDGKWTSPIFFVSKKGTKKLRLVVNYTLLNAKTVKDDYPVPHIEEVLDSLAGAIVFTTLDAASGFWQVEIDENSREKTGFVCKYGTYIFNVVAFGLTNGPSCFQRLMNSLLHKYLGKFVYIFIDDILIYSRNEKEHEEHLKLVFEACMEGNLRLRMAKCQFGKSHVEYLGHDVGARGLQPADSNVKRILELKEPKSCDEVRSLLGTTGYYRRFIEDYAGKAEPLTRLLKKNVPFEWTSKQQDAFNYLISTLMSPPILSFPIREQ</sequence>
<evidence type="ECO:0000256" key="3">
    <source>
        <dbReference type="ARBA" id="ARBA00022722"/>
    </source>
</evidence>
<evidence type="ECO:0000313" key="9">
    <source>
        <dbReference type="EMBL" id="KAG2228411.1"/>
    </source>
</evidence>
<keyword evidence="1" id="KW-0808">Transferase</keyword>
<feature type="non-terminal residue" evidence="9">
    <location>
        <position position="1"/>
    </location>
</feature>
<keyword evidence="5" id="KW-0863">Zinc-finger</keyword>
<feature type="compositionally biased region" description="Acidic residues" evidence="6">
    <location>
        <begin position="594"/>
        <end position="610"/>
    </location>
</feature>
<keyword evidence="5" id="KW-0479">Metal-binding</keyword>
<feature type="non-terminal residue" evidence="9">
    <location>
        <position position="1153"/>
    </location>
</feature>
<dbReference type="AlphaFoldDB" id="A0A8H7VMS8"/>
<dbReference type="SUPFAM" id="SSF50630">
    <property type="entry name" value="Acid proteases"/>
    <property type="match status" value="1"/>
</dbReference>
<dbReference type="CDD" id="cd01647">
    <property type="entry name" value="RT_LTR"/>
    <property type="match status" value="1"/>
</dbReference>
<dbReference type="InterPro" id="IPR050951">
    <property type="entry name" value="Retrovirus_Pol_polyprotein"/>
</dbReference>
<accession>A0A8H7VMS8</accession>
<evidence type="ECO:0000259" key="8">
    <source>
        <dbReference type="PROSITE" id="PS50878"/>
    </source>
</evidence>
<feature type="region of interest" description="Disordered" evidence="6">
    <location>
        <begin position="355"/>
        <end position="390"/>
    </location>
</feature>
<feature type="domain" description="Reverse transcriptase" evidence="8">
    <location>
        <begin position="882"/>
        <end position="1062"/>
    </location>
</feature>
<organism evidence="9 10">
    <name type="scientific">Thamnidium elegans</name>
    <dbReference type="NCBI Taxonomy" id="101142"/>
    <lineage>
        <taxon>Eukaryota</taxon>
        <taxon>Fungi</taxon>
        <taxon>Fungi incertae sedis</taxon>
        <taxon>Mucoromycota</taxon>
        <taxon>Mucoromycotina</taxon>
        <taxon>Mucoromycetes</taxon>
        <taxon>Mucorales</taxon>
        <taxon>Mucorineae</taxon>
        <taxon>Mucoraceae</taxon>
        <taxon>Thamnidium</taxon>
    </lineage>
</organism>
<dbReference type="EMBL" id="JAEPRE010000496">
    <property type="protein sequence ID" value="KAG2228411.1"/>
    <property type="molecule type" value="Genomic_DNA"/>
</dbReference>
<keyword evidence="4" id="KW-0378">Hydrolase</keyword>
<dbReference type="PANTHER" id="PTHR37984">
    <property type="entry name" value="PROTEIN CBG26694"/>
    <property type="match status" value="1"/>
</dbReference>
<evidence type="ECO:0000256" key="4">
    <source>
        <dbReference type="ARBA" id="ARBA00022759"/>
    </source>
</evidence>
<comment type="caution">
    <text evidence="9">The sequence shown here is derived from an EMBL/GenBank/DDBJ whole genome shotgun (WGS) entry which is preliminary data.</text>
</comment>
<dbReference type="SUPFAM" id="SSF56672">
    <property type="entry name" value="DNA/RNA polymerases"/>
    <property type="match status" value="1"/>
</dbReference>
<dbReference type="InterPro" id="IPR036875">
    <property type="entry name" value="Znf_CCHC_sf"/>
</dbReference>
<keyword evidence="3" id="KW-0540">Nuclease</keyword>
<feature type="compositionally biased region" description="Low complexity" evidence="6">
    <location>
        <begin position="579"/>
        <end position="593"/>
    </location>
</feature>
<dbReference type="InterPro" id="IPR000477">
    <property type="entry name" value="RT_dom"/>
</dbReference>
<evidence type="ECO:0000256" key="6">
    <source>
        <dbReference type="SAM" id="MobiDB-lite"/>
    </source>
</evidence>
<dbReference type="InterPro" id="IPR005162">
    <property type="entry name" value="Retrotrans_gag_dom"/>
</dbReference>
<feature type="region of interest" description="Disordered" evidence="6">
    <location>
        <begin position="298"/>
        <end position="320"/>
    </location>
</feature>